<organism evidence="1 2">
    <name type="scientific">Diphasiastrum complanatum</name>
    <name type="common">Issler's clubmoss</name>
    <name type="synonym">Lycopodium complanatum</name>
    <dbReference type="NCBI Taxonomy" id="34168"/>
    <lineage>
        <taxon>Eukaryota</taxon>
        <taxon>Viridiplantae</taxon>
        <taxon>Streptophyta</taxon>
        <taxon>Embryophyta</taxon>
        <taxon>Tracheophyta</taxon>
        <taxon>Lycopodiopsida</taxon>
        <taxon>Lycopodiales</taxon>
        <taxon>Lycopodiaceae</taxon>
        <taxon>Lycopodioideae</taxon>
        <taxon>Diphasiastrum</taxon>
    </lineage>
</organism>
<keyword evidence="2" id="KW-1185">Reference proteome</keyword>
<reference evidence="2" key="1">
    <citation type="journal article" date="2024" name="Proc. Natl. Acad. Sci. U.S.A.">
        <title>Extraordinary preservation of gene collinearity over three hundred million years revealed in homosporous lycophytes.</title>
        <authorList>
            <person name="Li C."/>
            <person name="Wickell D."/>
            <person name="Kuo L.Y."/>
            <person name="Chen X."/>
            <person name="Nie B."/>
            <person name="Liao X."/>
            <person name="Peng D."/>
            <person name="Ji J."/>
            <person name="Jenkins J."/>
            <person name="Williams M."/>
            <person name="Shu S."/>
            <person name="Plott C."/>
            <person name="Barry K."/>
            <person name="Rajasekar S."/>
            <person name="Grimwood J."/>
            <person name="Han X."/>
            <person name="Sun S."/>
            <person name="Hou Z."/>
            <person name="He W."/>
            <person name="Dai G."/>
            <person name="Sun C."/>
            <person name="Schmutz J."/>
            <person name="Leebens-Mack J.H."/>
            <person name="Li F.W."/>
            <person name="Wang L."/>
        </authorList>
    </citation>
    <scope>NUCLEOTIDE SEQUENCE [LARGE SCALE GENOMIC DNA]</scope>
    <source>
        <strain evidence="2">cv. PW_Plant_1</strain>
    </source>
</reference>
<evidence type="ECO:0000313" key="1">
    <source>
        <dbReference type="EMBL" id="KAJ7562514.1"/>
    </source>
</evidence>
<protein>
    <submittedName>
        <fullName evidence="1">Uncharacterized protein</fullName>
    </submittedName>
</protein>
<comment type="caution">
    <text evidence="1">The sequence shown here is derived from an EMBL/GenBank/DDBJ whole genome shotgun (WGS) entry which is preliminary data.</text>
</comment>
<name>A0ACC2E7G3_DIPCM</name>
<sequence length="103" mass="11866">MNQLTPGFEFVFIFFSDLHISFSRDLPFSGWRLSLHAMVSGFFLEGLLFLDLLTIACSFSCSSKTNKINRMFLLFFFEIKEAVVVRRSLQISVREALIVVETT</sequence>
<dbReference type="Proteomes" id="UP001162992">
    <property type="component" value="Chromosome 3"/>
</dbReference>
<proteinExistence type="predicted"/>
<dbReference type="EMBL" id="CM055094">
    <property type="protein sequence ID" value="KAJ7562514.1"/>
    <property type="molecule type" value="Genomic_DNA"/>
</dbReference>
<accession>A0ACC2E7G3</accession>
<gene>
    <name evidence="1" type="ORF">O6H91_03G072300</name>
</gene>
<evidence type="ECO:0000313" key="2">
    <source>
        <dbReference type="Proteomes" id="UP001162992"/>
    </source>
</evidence>